<evidence type="ECO:0000313" key="3">
    <source>
        <dbReference type="Proteomes" id="UP000240228"/>
    </source>
</evidence>
<keyword evidence="1" id="KW-1133">Transmembrane helix</keyword>
<dbReference type="AlphaFoldDB" id="A0A2T3G885"/>
<evidence type="ECO:0000256" key="1">
    <source>
        <dbReference type="SAM" id="Phobius"/>
    </source>
</evidence>
<dbReference type="RefSeq" id="WP_107044710.1">
    <property type="nucleotide sequence ID" value="NZ_NWTX01000022.1"/>
</dbReference>
<proteinExistence type="predicted"/>
<evidence type="ECO:0000313" key="2">
    <source>
        <dbReference type="EMBL" id="PST45694.1"/>
    </source>
</evidence>
<accession>A0A2T3G885</accession>
<keyword evidence="1" id="KW-0812">Transmembrane</keyword>
<organism evidence="2 3">
    <name type="scientific">Bifidobacterium callitrichos</name>
    <dbReference type="NCBI Taxonomy" id="762209"/>
    <lineage>
        <taxon>Bacteria</taxon>
        <taxon>Bacillati</taxon>
        <taxon>Actinomycetota</taxon>
        <taxon>Actinomycetes</taxon>
        <taxon>Bifidobacteriales</taxon>
        <taxon>Bifidobacteriaceae</taxon>
        <taxon>Bifidobacterium</taxon>
    </lineage>
</organism>
<feature type="transmembrane region" description="Helical" evidence="1">
    <location>
        <begin position="57"/>
        <end position="79"/>
    </location>
</feature>
<sequence>MTDDQQSQTNGGGALNDEQQSSIAALAAENTYVKQSKWKTLRELPAADKWPFFVQHFLVGTIAVVVAIAFVVSLAVTWLTRPPQTELSVAGIGMGEYSAQLDELKTGFVKAEKIDDDRLIDIDGSFTIAMQGGSGTASPTGSSNGSTNSYTDDSAKLMTMVSAGDVNMIIADKATFAELVHRGLIGKVSDVEKGDAALGKLAAAGALVDKKGEPIAGASSSDDAAAAGKAYGLALSKSATWSGAGVAGGKGLPDDAVIGFANVADATHASRARDFVTYLRFE</sequence>
<dbReference type="EMBL" id="NWTX01000022">
    <property type="protein sequence ID" value="PST45694.1"/>
    <property type="molecule type" value="Genomic_DNA"/>
</dbReference>
<gene>
    <name evidence="2" type="ORF">CPA40_09685</name>
</gene>
<name>A0A2T3G885_9BIFI</name>
<reference evidence="3" key="1">
    <citation type="submission" date="2017-09" db="EMBL/GenBank/DDBJ databases">
        <authorList>
            <person name="Sela D.A."/>
            <person name="Albert K."/>
        </authorList>
    </citation>
    <scope>NUCLEOTIDE SEQUENCE [LARGE SCALE GENOMIC DNA]</scope>
    <source>
        <strain evidence="3">UMA51805</strain>
    </source>
</reference>
<keyword evidence="3" id="KW-1185">Reference proteome</keyword>
<comment type="caution">
    <text evidence="2">The sequence shown here is derived from an EMBL/GenBank/DDBJ whole genome shotgun (WGS) entry which is preliminary data.</text>
</comment>
<dbReference type="Proteomes" id="UP000240228">
    <property type="component" value="Unassembled WGS sequence"/>
</dbReference>
<reference evidence="2 3" key="2">
    <citation type="submission" date="2018-03" db="EMBL/GenBank/DDBJ databases">
        <title>The comparative genomics of Bifidobacterium callitrichos reflects dietary carbohydrate utilization within the common marmoset gut.</title>
        <authorList>
            <person name="Rani A."/>
        </authorList>
    </citation>
    <scope>NUCLEOTIDE SEQUENCE [LARGE SCALE GENOMIC DNA]</scope>
    <source>
        <strain evidence="2 3">UMA51805</strain>
    </source>
</reference>
<protein>
    <submittedName>
        <fullName evidence="2">Uncharacterized protein</fullName>
    </submittedName>
</protein>
<keyword evidence="1" id="KW-0472">Membrane</keyword>